<dbReference type="EMBL" id="WXEX01000019">
    <property type="protein sequence ID" value="MZP44533.1"/>
    <property type="molecule type" value="Genomic_DNA"/>
</dbReference>
<protein>
    <submittedName>
        <fullName evidence="1">Uncharacterized protein</fullName>
    </submittedName>
</protein>
<dbReference type="AlphaFoldDB" id="A0A845LMF0"/>
<organism evidence="1 2">
    <name type="scientific">Heliomicrobium gestii</name>
    <name type="common">Heliobacterium gestii</name>
    <dbReference type="NCBI Taxonomy" id="2699"/>
    <lineage>
        <taxon>Bacteria</taxon>
        <taxon>Bacillati</taxon>
        <taxon>Bacillota</taxon>
        <taxon>Clostridia</taxon>
        <taxon>Eubacteriales</taxon>
        <taxon>Heliobacteriaceae</taxon>
        <taxon>Heliomicrobium</taxon>
    </lineage>
</organism>
<keyword evidence="2" id="KW-1185">Reference proteome</keyword>
<proteinExistence type="predicted"/>
<sequence length="105" mass="11269">VRKDNTIMVNSNRYSVPLGTYQAGVEVRIEIAEENLSIYALDIGAVLAEHGLVAGRGHLWMTYCSSATFTSAANSLHPSRNRGSSLSGISRTGAGFRRGLRVPCS</sequence>
<gene>
    <name evidence="1" type="ORF">GTO89_15990</name>
</gene>
<name>A0A845LMF0_HELGE</name>
<evidence type="ECO:0000313" key="1">
    <source>
        <dbReference type="EMBL" id="MZP44533.1"/>
    </source>
</evidence>
<comment type="caution">
    <text evidence="1">The sequence shown here is derived from an EMBL/GenBank/DDBJ whole genome shotgun (WGS) entry which is preliminary data.</text>
</comment>
<reference evidence="1 2" key="1">
    <citation type="submission" date="2020-01" db="EMBL/GenBank/DDBJ databases">
        <title>Whole genome sequence of Heliobacterium gestii DSM 11169.</title>
        <authorList>
            <person name="Kyndt J.A."/>
            <person name="Meyer T.E."/>
        </authorList>
    </citation>
    <scope>NUCLEOTIDE SEQUENCE [LARGE SCALE GENOMIC DNA]</scope>
    <source>
        <strain evidence="1 2">DSM 11169</strain>
    </source>
</reference>
<accession>A0A845LMF0</accession>
<dbReference type="Proteomes" id="UP000471031">
    <property type="component" value="Unassembled WGS sequence"/>
</dbReference>
<evidence type="ECO:0000313" key="2">
    <source>
        <dbReference type="Proteomes" id="UP000471031"/>
    </source>
</evidence>
<feature type="non-terminal residue" evidence="1">
    <location>
        <position position="1"/>
    </location>
</feature>